<keyword evidence="2" id="KW-1185">Reference proteome</keyword>
<gene>
    <name evidence="1" type="ORF">AVEN_191480_1</name>
</gene>
<comment type="caution">
    <text evidence="1">The sequence shown here is derived from an EMBL/GenBank/DDBJ whole genome shotgun (WGS) entry which is preliminary data.</text>
</comment>
<protein>
    <submittedName>
        <fullName evidence="1">Uncharacterized protein</fullName>
    </submittedName>
</protein>
<organism evidence="1 2">
    <name type="scientific">Araneus ventricosus</name>
    <name type="common">Orbweaver spider</name>
    <name type="synonym">Epeira ventricosa</name>
    <dbReference type="NCBI Taxonomy" id="182803"/>
    <lineage>
        <taxon>Eukaryota</taxon>
        <taxon>Metazoa</taxon>
        <taxon>Ecdysozoa</taxon>
        <taxon>Arthropoda</taxon>
        <taxon>Chelicerata</taxon>
        <taxon>Arachnida</taxon>
        <taxon>Araneae</taxon>
        <taxon>Araneomorphae</taxon>
        <taxon>Entelegynae</taxon>
        <taxon>Araneoidea</taxon>
        <taxon>Araneidae</taxon>
        <taxon>Araneus</taxon>
    </lineage>
</organism>
<dbReference type="EMBL" id="BGPR01011808">
    <property type="protein sequence ID" value="GBN53073.1"/>
    <property type="molecule type" value="Genomic_DNA"/>
</dbReference>
<proteinExistence type="predicted"/>
<evidence type="ECO:0000313" key="2">
    <source>
        <dbReference type="Proteomes" id="UP000499080"/>
    </source>
</evidence>
<reference evidence="1 2" key="1">
    <citation type="journal article" date="2019" name="Sci. Rep.">
        <title>Orb-weaving spider Araneus ventricosus genome elucidates the spidroin gene catalogue.</title>
        <authorList>
            <person name="Kono N."/>
            <person name="Nakamura H."/>
            <person name="Ohtoshi R."/>
            <person name="Moran D.A.P."/>
            <person name="Shinohara A."/>
            <person name="Yoshida Y."/>
            <person name="Fujiwara M."/>
            <person name="Mori M."/>
            <person name="Tomita M."/>
            <person name="Arakawa K."/>
        </authorList>
    </citation>
    <scope>NUCLEOTIDE SEQUENCE [LARGE SCALE GENOMIC DNA]</scope>
</reference>
<evidence type="ECO:0000313" key="1">
    <source>
        <dbReference type="EMBL" id="GBN53073.1"/>
    </source>
</evidence>
<accession>A0A4Y2PQ67</accession>
<dbReference type="AlphaFoldDB" id="A0A4Y2PQ67"/>
<sequence length="89" mass="10158">MSEISNILITLMNKVLMRDETFFIIFINEDTEKYDDDDCSGYFENSGENDDDSVNYQDFKYAPVAYRAGGIEYSSKELPGECISAKITI</sequence>
<dbReference type="Proteomes" id="UP000499080">
    <property type="component" value="Unassembled WGS sequence"/>
</dbReference>
<name>A0A4Y2PQ67_ARAVE</name>